<dbReference type="Pfam" id="PF19776">
    <property type="entry name" value="DUF6262"/>
    <property type="match status" value="1"/>
</dbReference>
<keyword evidence="1" id="KW-0175">Coiled coil</keyword>
<reference evidence="3 4" key="1">
    <citation type="submission" date="2019-10" db="EMBL/GenBank/DDBJ databases">
        <title>Whole genome shotgun sequence of Acrocarpospora corrugata NBRC 13972.</title>
        <authorList>
            <person name="Ichikawa N."/>
            <person name="Kimura A."/>
            <person name="Kitahashi Y."/>
            <person name="Komaki H."/>
            <person name="Oguchi A."/>
        </authorList>
    </citation>
    <scope>NUCLEOTIDE SEQUENCE [LARGE SCALE GENOMIC DNA]</scope>
    <source>
        <strain evidence="3 4">NBRC 13972</strain>
    </source>
</reference>
<feature type="coiled-coil region" evidence="1">
    <location>
        <begin position="87"/>
        <end position="121"/>
    </location>
</feature>
<protein>
    <submittedName>
        <fullName evidence="3">Transposase</fullName>
    </submittedName>
</protein>
<evidence type="ECO:0000313" key="3">
    <source>
        <dbReference type="EMBL" id="GES02900.1"/>
    </source>
</evidence>
<evidence type="ECO:0000313" key="4">
    <source>
        <dbReference type="Proteomes" id="UP000334990"/>
    </source>
</evidence>
<dbReference type="RefSeq" id="WP_155339113.1">
    <property type="nucleotide sequence ID" value="NZ_BAAABN010000090.1"/>
</dbReference>
<evidence type="ECO:0000256" key="1">
    <source>
        <dbReference type="SAM" id="Coils"/>
    </source>
</evidence>
<organism evidence="3 4">
    <name type="scientific">Acrocarpospora corrugata</name>
    <dbReference type="NCBI Taxonomy" id="35763"/>
    <lineage>
        <taxon>Bacteria</taxon>
        <taxon>Bacillati</taxon>
        <taxon>Actinomycetota</taxon>
        <taxon>Actinomycetes</taxon>
        <taxon>Streptosporangiales</taxon>
        <taxon>Streptosporangiaceae</taxon>
        <taxon>Acrocarpospora</taxon>
    </lineage>
</organism>
<feature type="region of interest" description="Disordered" evidence="2">
    <location>
        <begin position="67"/>
        <end position="87"/>
    </location>
</feature>
<comment type="caution">
    <text evidence="3">The sequence shown here is derived from an EMBL/GenBank/DDBJ whole genome shotgun (WGS) entry which is preliminary data.</text>
</comment>
<name>A0A5M3W3T6_9ACTN</name>
<sequence>MRADNTRHLLAAAQRRTEQTRARALAALRGMDATGKPVNFDTVSREAGVSRSWLYAQNDLRAEIQRLRERSPQPAGSSPPDRQRASEVSLLRRLEAATTRIRALEDENRQLRDAMARALGEVRAHEILGQPSTRDTPKRKSSKVVGPC</sequence>
<dbReference type="Proteomes" id="UP000334990">
    <property type="component" value="Unassembled WGS sequence"/>
</dbReference>
<gene>
    <name evidence="3" type="ORF">Acor_49660</name>
</gene>
<proteinExistence type="predicted"/>
<dbReference type="AlphaFoldDB" id="A0A5M3W3T6"/>
<dbReference type="InterPro" id="IPR046229">
    <property type="entry name" value="TnpC-like"/>
</dbReference>
<accession>A0A5M3W3T6</accession>
<evidence type="ECO:0000256" key="2">
    <source>
        <dbReference type="SAM" id="MobiDB-lite"/>
    </source>
</evidence>
<dbReference type="EMBL" id="BLAD01000063">
    <property type="protein sequence ID" value="GES02900.1"/>
    <property type="molecule type" value="Genomic_DNA"/>
</dbReference>
<dbReference type="OrthoDB" id="3400214at2"/>
<keyword evidence="4" id="KW-1185">Reference proteome</keyword>
<feature type="region of interest" description="Disordered" evidence="2">
    <location>
        <begin position="123"/>
        <end position="148"/>
    </location>
</feature>